<sequence>MKDSSNDVTAVKDEEETPRPTWTKRLSRRLNKRSSSLIASLVPSFRGPRGSRDDDVETDEDAAAKRQKNQARRASAAPGIMSASAVEHAEKRRRRSVDRIYALKTVKGFDVLVAT</sequence>
<evidence type="ECO:0000313" key="2">
    <source>
        <dbReference type="EMBL" id="CAD6189962.1"/>
    </source>
</evidence>
<evidence type="ECO:0000313" key="3">
    <source>
        <dbReference type="Proteomes" id="UP000835052"/>
    </source>
</evidence>
<keyword evidence="3" id="KW-1185">Reference proteome</keyword>
<dbReference type="Proteomes" id="UP000835052">
    <property type="component" value="Unassembled WGS sequence"/>
</dbReference>
<dbReference type="EMBL" id="CAJGYM010000013">
    <property type="protein sequence ID" value="CAD6189962.1"/>
    <property type="molecule type" value="Genomic_DNA"/>
</dbReference>
<proteinExistence type="predicted"/>
<gene>
    <name evidence="2" type="ORF">CAUJ_LOCUS5881</name>
</gene>
<comment type="caution">
    <text evidence="2">The sequence shown here is derived from an EMBL/GenBank/DDBJ whole genome shotgun (WGS) entry which is preliminary data.</text>
</comment>
<organism evidence="2 3">
    <name type="scientific">Caenorhabditis auriculariae</name>
    <dbReference type="NCBI Taxonomy" id="2777116"/>
    <lineage>
        <taxon>Eukaryota</taxon>
        <taxon>Metazoa</taxon>
        <taxon>Ecdysozoa</taxon>
        <taxon>Nematoda</taxon>
        <taxon>Chromadorea</taxon>
        <taxon>Rhabditida</taxon>
        <taxon>Rhabditina</taxon>
        <taxon>Rhabditomorpha</taxon>
        <taxon>Rhabditoidea</taxon>
        <taxon>Rhabditidae</taxon>
        <taxon>Peloderinae</taxon>
        <taxon>Caenorhabditis</taxon>
    </lineage>
</organism>
<reference evidence="2" key="1">
    <citation type="submission" date="2020-10" db="EMBL/GenBank/DDBJ databases">
        <authorList>
            <person name="Kikuchi T."/>
        </authorList>
    </citation>
    <scope>NUCLEOTIDE SEQUENCE</scope>
    <source>
        <strain evidence="2">NKZ352</strain>
    </source>
</reference>
<protein>
    <submittedName>
        <fullName evidence="2">Uncharacterized protein</fullName>
    </submittedName>
</protein>
<name>A0A8S1H3P4_9PELO</name>
<dbReference type="AlphaFoldDB" id="A0A8S1H3P4"/>
<accession>A0A8S1H3P4</accession>
<evidence type="ECO:0000256" key="1">
    <source>
        <dbReference type="SAM" id="MobiDB-lite"/>
    </source>
</evidence>
<feature type="region of interest" description="Disordered" evidence="1">
    <location>
        <begin position="1"/>
        <end position="94"/>
    </location>
</feature>